<dbReference type="Proteomes" id="UP000076532">
    <property type="component" value="Unassembled WGS sequence"/>
</dbReference>
<keyword evidence="2" id="KW-1185">Reference proteome</keyword>
<dbReference type="EMBL" id="KV417642">
    <property type="protein sequence ID" value="KZP12825.1"/>
    <property type="molecule type" value="Genomic_DNA"/>
</dbReference>
<sequence>MSVVLLSAPPGVPRTTEQPQPQYQCRLCCRTMRMSPVPLKSHTRTNPHVRHSSPFRTAREMMADFIARWPSGASGLLWCACARCTDLRQGKEPLILRAMPSLSDTHYDTEIFRHVWICSTTNSFSLKQ</sequence>
<accession>A0A166BNI9</accession>
<evidence type="ECO:0000313" key="1">
    <source>
        <dbReference type="EMBL" id="KZP12825.1"/>
    </source>
</evidence>
<gene>
    <name evidence="1" type="ORF">FIBSPDRAFT_151472</name>
</gene>
<proteinExistence type="predicted"/>
<dbReference type="AlphaFoldDB" id="A0A166BNI9"/>
<protein>
    <submittedName>
        <fullName evidence="1">Uncharacterized protein</fullName>
    </submittedName>
</protein>
<organism evidence="1 2">
    <name type="scientific">Athelia psychrophila</name>
    <dbReference type="NCBI Taxonomy" id="1759441"/>
    <lineage>
        <taxon>Eukaryota</taxon>
        <taxon>Fungi</taxon>
        <taxon>Dikarya</taxon>
        <taxon>Basidiomycota</taxon>
        <taxon>Agaricomycotina</taxon>
        <taxon>Agaricomycetes</taxon>
        <taxon>Agaricomycetidae</taxon>
        <taxon>Atheliales</taxon>
        <taxon>Atheliaceae</taxon>
        <taxon>Athelia</taxon>
    </lineage>
</organism>
<evidence type="ECO:0000313" key="2">
    <source>
        <dbReference type="Proteomes" id="UP000076532"/>
    </source>
</evidence>
<reference evidence="1 2" key="1">
    <citation type="journal article" date="2016" name="Mol. Biol. Evol.">
        <title>Comparative Genomics of Early-Diverging Mushroom-Forming Fungi Provides Insights into the Origins of Lignocellulose Decay Capabilities.</title>
        <authorList>
            <person name="Nagy L.G."/>
            <person name="Riley R."/>
            <person name="Tritt A."/>
            <person name="Adam C."/>
            <person name="Daum C."/>
            <person name="Floudas D."/>
            <person name="Sun H."/>
            <person name="Yadav J.S."/>
            <person name="Pangilinan J."/>
            <person name="Larsson K.H."/>
            <person name="Matsuura K."/>
            <person name="Barry K."/>
            <person name="Labutti K."/>
            <person name="Kuo R."/>
            <person name="Ohm R.A."/>
            <person name="Bhattacharya S.S."/>
            <person name="Shirouzu T."/>
            <person name="Yoshinaga Y."/>
            <person name="Martin F.M."/>
            <person name="Grigoriev I.V."/>
            <person name="Hibbett D.S."/>
        </authorList>
    </citation>
    <scope>NUCLEOTIDE SEQUENCE [LARGE SCALE GENOMIC DNA]</scope>
    <source>
        <strain evidence="1 2">CBS 109695</strain>
    </source>
</reference>
<name>A0A166BNI9_9AGAM</name>